<name>A0A2S7SWU6_9BACT</name>
<dbReference type="GO" id="GO:0042803">
    <property type="term" value="F:protein homodimerization activity"/>
    <property type="evidence" value="ECO:0007669"/>
    <property type="project" value="UniProtKB-ARBA"/>
</dbReference>
<evidence type="ECO:0000256" key="1">
    <source>
        <dbReference type="ARBA" id="ARBA00004496"/>
    </source>
</evidence>
<evidence type="ECO:0000256" key="2">
    <source>
        <dbReference type="ARBA" id="ARBA00022490"/>
    </source>
</evidence>
<protein>
    <recommendedName>
        <fullName evidence="11">Tyrosine--tRNA ligase</fullName>
        <ecNumber evidence="11">6.1.1.1</ecNumber>
    </recommendedName>
    <alternativeName>
        <fullName evidence="11">Tyrosyl-tRNA synthetase</fullName>
        <shortName evidence="11">TyrRS</shortName>
    </alternativeName>
</protein>
<dbReference type="FunFam" id="3.40.50.620:FF:000008">
    <property type="entry name" value="Tyrosine--tRNA ligase"/>
    <property type="match status" value="1"/>
</dbReference>
<dbReference type="CDD" id="cd00805">
    <property type="entry name" value="TyrRS_core"/>
    <property type="match status" value="1"/>
</dbReference>
<dbReference type="GO" id="GO:0005524">
    <property type="term" value="F:ATP binding"/>
    <property type="evidence" value="ECO:0007669"/>
    <property type="project" value="UniProtKB-UniRule"/>
</dbReference>
<dbReference type="Pfam" id="PF00579">
    <property type="entry name" value="tRNA-synt_1b"/>
    <property type="match status" value="1"/>
</dbReference>
<dbReference type="RefSeq" id="WP_105038281.1">
    <property type="nucleotide sequence ID" value="NZ_PPSL01000002.1"/>
</dbReference>
<dbReference type="InterPro" id="IPR054608">
    <property type="entry name" value="SYY-like_C"/>
</dbReference>
<evidence type="ECO:0000313" key="15">
    <source>
        <dbReference type="Proteomes" id="UP000239872"/>
    </source>
</evidence>
<comment type="function">
    <text evidence="11">Catalyzes the attachment of tyrosine to tRNA(Tyr) in a two-step reaction: tyrosine is first activated by ATP to form Tyr-AMP and then transferred to the acceptor end of tRNA(Tyr).</text>
</comment>
<sequence length="424" mass="47188">MNLIAELRERGLLHDVMPGTEEQLNKEMTSGYIGFDPTADSLHIGSMLQITLLMRLQKAGHKPYALIGGATGMIGDPSGKSAERNLLDAETIEKNCAGQRKQLEKFLDFNSDAPNAAVMVNNYDWFKNFSFLDFIRDVGKNITVNYMMSKDSVQKRLETGLSFTEFTYQLIQGYDFFHLNTHHNVKLQMGGSDQWGNIVTGTELIRRKGGGDAFALVSPLITKSDGSKFGKSEGGNIWLDPERTSPYKFYQFWLNLPDVDAAKMLLIYSFKPLEELHSIIAEHNNAYGARIAQKALADEITTLVHSADDLAFAKQASDILFGKSSIDTLRALNENQLMEVLDGVAQINGAKAPLTEGLDIISFLADNAILPSRGEAKKMLQANGISINKEKVPMDFVIREEHLLHGKYLLVLKGKKEYTLAIFN</sequence>
<feature type="binding site" evidence="11">
    <location>
        <position position="231"/>
    </location>
    <ligand>
        <name>ATP</name>
        <dbReference type="ChEBI" id="CHEBI:30616"/>
    </ligand>
</feature>
<feature type="binding site" evidence="11">
    <location>
        <position position="168"/>
    </location>
    <ligand>
        <name>L-tyrosine</name>
        <dbReference type="ChEBI" id="CHEBI:58315"/>
    </ligand>
</feature>
<comment type="catalytic activity">
    <reaction evidence="9 11">
        <text>tRNA(Tyr) + L-tyrosine + ATP = L-tyrosyl-tRNA(Tyr) + AMP + diphosphate + H(+)</text>
        <dbReference type="Rhea" id="RHEA:10220"/>
        <dbReference type="Rhea" id="RHEA-COMP:9706"/>
        <dbReference type="Rhea" id="RHEA-COMP:9707"/>
        <dbReference type="ChEBI" id="CHEBI:15378"/>
        <dbReference type="ChEBI" id="CHEBI:30616"/>
        <dbReference type="ChEBI" id="CHEBI:33019"/>
        <dbReference type="ChEBI" id="CHEBI:58315"/>
        <dbReference type="ChEBI" id="CHEBI:78442"/>
        <dbReference type="ChEBI" id="CHEBI:78536"/>
        <dbReference type="ChEBI" id="CHEBI:456215"/>
        <dbReference type="EC" id="6.1.1.1"/>
    </reaction>
</comment>
<comment type="caution">
    <text evidence="14">The sequence shown here is derived from an EMBL/GenBank/DDBJ whole genome shotgun (WGS) entry which is preliminary data.</text>
</comment>
<dbReference type="Gene3D" id="1.10.240.10">
    <property type="entry name" value="Tyrosyl-Transfer RNA Synthetase"/>
    <property type="match status" value="1"/>
</dbReference>
<dbReference type="Gene3D" id="3.10.290.10">
    <property type="entry name" value="RNA-binding S4 domain"/>
    <property type="match status" value="1"/>
</dbReference>
<evidence type="ECO:0000313" key="14">
    <source>
        <dbReference type="EMBL" id="PQJ11402.1"/>
    </source>
</evidence>
<dbReference type="InterPro" id="IPR024107">
    <property type="entry name" value="Tyr-tRNA-ligase_bac_1"/>
</dbReference>
<feature type="short sequence motif" description="'HIGH' region" evidence="11">
    <location>
        <begin position="37"/>
        <end position="46"/>
    </location>
</feature>
<keyword evidence="6 12" id="KW-0694">RNA-binding</keyword>
<reference evidence="14 15" key="1">
    <citation type="submission" date="2018-01" db="EMBL/GenBank/DDBJ databases">
        <title>A novel member of the phylum Bacteroidetes isolated from glacier ice.</title>
        <authorList>
            <person name="Liu Q."/>
            <person name="Xin Y.-H."/>
        </authorList>
    </citation>
    <scope>NUCLEOTIDE SEQUENCE [LARGE SCALE GENOMIC DNA]</scope>
    <source>
        <strain evidence="14 15">RB1R16</strain>
    </source>
</reference>
<dbReference type="InterPro" id="IPR014729">
    <property type="entry name" value="Rossmann-like_a/b/a_fold"/>
</dbReference>
<comment type="subcellular location">
    <subcellularLocation>
        <location evidence="1 11">Cytoplasm</location>
    </subcellularLocation>
</comment>
<dbReference type="OrthoDB" id="9804243at2"/>
<dbReference type="InterPro" id="IPR036986">
    <property type="entry name" value="S4_RNA-bd_sf"/>
</dbReference>
<evidence type="ECO:0000259" key="13">
    <source>
        <dbReference type="Pfam" id="PF22421"/>
    </source>
</evidence>
<keyword evidence="2 11" id="KW-0963">Cytoplasm</keyword>
<dbReference type="GO" id="GO:0005829">
    <property type="term" value="C:cytosol"/>
    <property type="evidence" value="ECO:0007669"/>
    <property type="project" value="TreeGrafter"/>
</dbReference>
<dbReference type="Proteomes" id="UP000239872">
    <property type="component" value="Unassembled WGS sequence"/>
</dbReference>
<comment type="similarity">
    <text evidence="10 11">Belongs to the class-I aminoacyl-tRNA synthetase family. TyrS type 1 subfamily.</text>
</comment>
<dbReference type="SUPFAM" id="SSF52374">
    <property type="entry name" value="Nucleotidylyl transferase"/>
    <property type="match status" value="1"/>
</dbReference>
<dbReference type="PANTHER" id="PTHR11766">
    <property type="entry name" value="TYROSYL-TRNA SYNTHETASE"/>
    <property type="match status" value="1"/>
</dbReference>
<keyword evidence="3 11" id="KW-0436">Ligase</keyword>
<dbReference type="AlphaFoldDB" id="A0A2S7SWU6"/>
<evidence type="ECO:0000256" key="8">
    <source>
        <dbReference type="ARBA" id="ARBA00023146"/>
    </source>
</evidence>
<evidence type="ECO:0000256" key="4">
    <source>
        <dbReference type="ARBA" id="ARBA00022741"/>
    </source>
</evidence>
<dbReference type="GO" id="GO:0006437">
    <property type="term" value="P:tyrosyl-tRNA aminoacylation"/>
    <property type="evidence" value="ECO:0007669"/>
    <property type="project" value="UniProtKB-UniRule"/>
</dbReference>
<dbReference type="InterPro" id="IPR024088">
    <property type="entry name" value="Tyr-tRNA-ligase_bac-type"/>
</dbReference>
<keyword evidence="15" id="KW-1185">Reference proteome</keyword>
<evidence type="ECO:0000256" key="7">
    <source>
        <dbReference type="ARBA" id="ARBA00022917"/>
    </source>
</evidence>
<accession>A0A2S7SWU6</accession>
<dbReference type="NCBIfam" id="TIGR00234">
    <property type="entry name" value="tyrS"/>
    <property type="match status" value="1"/>
</dbReference>
<dbReference type="PROSITE" id="PS50889">
    <property type="entry name" value="S4"/>
    <property type="match status" value="1"/>
</dbReference>
<dbReference type="EC" id="6.1.1.1" evidence="11"/>
<evidence type="ECO:0000256" key="5">
    <source>
        <dbReference type="ARBA" id="ARBA00022840"/>
    </source>
</evidence>
<evidence type="ECO:0000256" key="6">
    <source>
        <dbReference type="ARBA" id="ARBA00022884"/>
    </source>
</evidence>
<evidence type="ECO:0000256" key="9">
    <source>
        <dbReference type="ARBA" id="ARBA00048248"/>
    </source>
</evidence>
<evidence type="ECO:0000256" key="10">
    <source>
        <dbReference type="ARBA" id="ARBA00060965"/>
    </source>
</evidence>
<evidence type="ECO:0000256" key="3">
    <source>
        <dbReference type="ARBA" id="ARBA00022598"/>
    </source>
</evidence>
<keyword evidence="7 11" id="KW-0648">Protein biosynthesis</keyword>
<dbReference type="InterPro" id="IPR002305">
    <property type="entry name" value="aa-tRNA-synth_Ic"/>
</dbReference>
<keyword evidence="5 11" id="KW-0067">ATP-binding</keyword>
<feature type="domain" description="Tyrosine--tRNA ligase SYY-like C-terminal" evidence="13">
    <location>
        <begin position="355"/>
        <end position="420"/>
    </location>
</feature>
<dbReference type="InterPro" id="IPR002307">
    <property type="entry name" value="Tyr-tRNA-ligase"/>
</dbReference>
<dbReference type="PANTHER" id="PTHR11766:SF0">
    <property type="entry name" value="TYROSINE--TRNA LIGASE, MITOCHONDRIAL"/>
    <property type="match status" value="1"/>
</dbReference>
<dbReference type="FunFam" id="1.10.240.10:FF:000001">
    <property type="entry name" value="Tyrosine--tRNA ligase"/>
    <property type="match status" value="1"/>
</dbReference>
<comment type="subunit">
    <text evidence="11">Homodimer.</text>
</comment>
<feature type="binding site" evidence="11">
    <location>
        <position position="32"/>
    </location>
    <ligand>
        <name>L-tyrosine</name>
        <dbReference type="ChEBI" id="CHEBI:58315"/>
    </ligand>
</feature>
<keyword evidence="4 11" id="KW-0547">Nucleotide-binding</keyword>
<feature type="short sequence motif" description="'KMSKS' region" evidence="11">
    <location>
        <begin position="228"/>
        <end position="232"/>
    </location>
</feature>
<feature type="binding site" evidence="11">
    <location>
        <position position="172"/>
    </location>
    <ligand>
        <name>L-tyrosine</name>
        <dbReference type="ChEBI" id="CHEBI:58315"/>
    </ligand>
</feature>
<dbReference type="EMBL" id="PPSL01000002">
    <property type="protein sequence ID" value="PQJ11402.1"/>
    <property type="molecule type" value="Genomic_DNA"/>
</dbReference>
<dbReference type="PRINTS" id="PR01040">
    <property type="entry name" value="TRNASYNTHTYR"/>
</dbReference>
<evidence type="ECO:0000256" key="11">
    <source>
        <dbReference type="HAMAP-Rule" id="MF_02006"/>
    </source>
</evidence>
<gene>
    <name evidence="11" type="primary">tyrS</name>
    <name evidence="14" type="ORF">CJD36_006260</name>
</gene>
<keyword evidence="8 11" id="KW-0030">Aminoacyl-tRNA synthetase</keyword>
<dbReference type="SUPFAM" id="SSF55174">
    <property type="entry name" value="Alpha-L RNA-binding motif"/>
    <property type="match status" value="1"/>
</dbReference>
<dbReference type="Pfam" id="PF22421">
    <property type="entry name" value="SYY_C-terminal"/>
    <property type="match status" value="1"/>
</dbReference>
<proteinExistence type="inferred from homology"/>
<dbReference type="Gene3D" id="3.40.50.620">
    <property type="entry name" value="HUPs"/>
    <property type="match status" value="1"/>
</dbReference>
<dbReference type="GO" id="GO:0003723">
    <property type="term" value="F:RNA binding"/>
    <property type="evidence" value="ECO:0007669"/>
    <property type="project" value="UniProtKB-KW"/>
</dbReference>
<dbReference type="HAMAP" id="MF_02006">
    <property type="entry name" value="Tyr_tRNA_synth_type1"/>
    <property type="match status" value="1"/>
</dbReference>
<dbReference type="GO" id="GO:0004831">
    <property type="term" value="F:tyrosine-tRNA ligase activity"/>
    <property type="evidence" value="ECO:0007669"/>
    <property type="project" value="UniProtKB-UniRule"/>
</dbReference>
<evidence type="ECO:0000256" key="12">
    <source>
        <dbReference type="PROSITE-ProRule" id="PRU00182"/>
    </source>
</evidence>
<organism evidence="14 15">
    <name type="scientific">Flavipsychrobacter stenotrophus</name>
    <dbReference type="NCBI Taxonomy" id="2077091"/>
    <lineage>
        <taxon>Bacteria</taxon>
        <taxon>Pseudomonadati</taxon>
        <taxon>Bacteroidota</taxon>
        <taxon>Chitinophagia</taxon>
        <taxon>Chitinophagales</taxon>
        <taxon>Chitinophagaceae</taxon>
        <taxon>Flavipsychrobacter</taxon>
    </lineage>
</organism>